<gene>
    <name evidence="3" type="ORF">C2869_04465</name>
</gene>
<dbReference type="RefSeq" id="WP_108601811.1">
    <property type="nucleotide sequence ID" value="NZ_CP026604.1"/>
</dbReference>
<organism evidence="3 4">
    <name type="scientific">Saccharobesus litoralis</name>
    <dbReference type="NCBI Taxonomy" id="2172099"/>
    <lineage>
        <taxon>Bacteria</taxon>
        <taxon>Pseudomonadati</taxon>
        <taxon>Pseudomonadota</taxon>
        <taxon>Gammaproteobacteria</taxon>
        <taxon>Alteromonadales</taxon>
        <taxon>Alteromonadaceae</taxon>
        <taxon>Saccharobesus</taxon>
    </lineage>
</organism>
<dbReference type="AlphaFoldDB" id="A0A2S0VNF4"/>
<name>A0A2S0VNF4_9ALTE</name>
<feature type="domain" description="CYTH" evidence="1">
    <location>
        <begin position="2"/>
        <end position="210"/>
    </location>
</feature>
<sequence length="515" mass="59597">MDTEIELKFFIAPFTDKNNHQVIQAIDTLLEQSAKQLQKSTKRLVNTYFDTPQQALRQLDFGLRVRTVDGQSEQTIKTAGTVVGGLHKRPEYNVDIDTQRPDLSLFPSKIWPELISPYDLQQEIKPLFTTDFTRTKWELIFADTQLELVLDLGAVEANDDKQDIREIEIELIDGDVRAIFELANLLTEQLHLRLSNDSKAARGYRLFHGKKLANHAELKAVKVERDISIEQAFINTVQHGLSYWQYHEEVYLSSHKVSSLRNMAQGINLIQHTLKLYQNLIPAKASQSIDNELAWLSQEFAWVDEACACHQLASAKGTFKKRLSNQSKVTEEFSERKKQIVEQHNPIALFYSERYSRLIINLVKWLYEKAWRCYADIDEAQLNAYLLSVADQFQQESWSELKQAMPRKQEFSADNYIDAKDSLNHGLLTGICVGGLYPDDEWRSFRGPWLDIMQGINDLYTFEILQSHLMSHNNEMDLDGRAELLDWSANKKSSLISVMEQSRRSALKVIPYWQY</sequence>
<dbReference type="PROSITE" id="PS51707">
    <property type="entry name" value="CYTH"/>
    <property type="match status" value="1"/>
</dbReference>
<dbReference type="CDD" id="cd07756">
    <property type="entry name" value="CYTH-like_Pase_CHAD"/>
    <property type="match status" value="1"/>
</dbReference>
<protein>
    <submittedName>
        <fullName evidence="3">Inorganic triphosphatase</fullName>
    </submittedName>
</protein>
<dbReference type="GO" id="GO:0050355">
    <property type="term" value="F:inorganic triphosphate phosphatase activity"/>
    <property type="evidence" value="ECO:0007669"/>
    <property type="project" value="InterPro"/>
</dbReference>
<evidence type="ECO:0000259" key="2">
    <source>
        <dbReference type="PROSITE" id="PS51708"/>
    </source>
</evidence>
<keyword evidence="4" id="KW-1185">Reference proteome</keyword>
<dbReference type="Gene3D" id="2.40.320.10">
    <property type="entry name" value="Hypothetical Protein Pfu-838710-001"/>
    <property type="match status" value="1"/>
</dbReference>
<evidence type="ECO:0000259" key="1">
    <source>
        <dbReference type="PROSITE" id="PS51707"/>
    </source>
</evidence>
<dbReference type="InterPro" id="IPR039013">
    <property type="entry name" value="YgiF"/>
</dbReference>
<dbReference type="SUPFAM" id="SSF55154">
    <property type="entry name" value="CYTH-like phosphatases"/>
    <property type="match status" value="1"/>
</dbReference>
<dbReference type="Pfam" id="PF01928">
    <property type="entry name" value="CYTH"/>
    <property type="match status" value="1"/>
</dbReference>
<dbReference type="Pfam" id="PF05235">
    <property type="entry name" value="CHAD"/>
    <property type="match status" value="1"/>
</dbReference>
<evidence type="ECO:0000313" key="4">
    <source>
        <dbReference type="Proteomes" id="UP000244441"/>
    </source>
</evidence>
<dbReference type="OrthoDB" id="3034217at2"/>
<accession>A0A2S0VNF4</accession>
<proteinExistence type="predicted"/>
<dbReference type="InterPro" id="IPR007899">
    <property type="entry name" value="CHAD_dom"/>
</dbReference>
<dbReference type="GO" id="GO:0046872">
    <property type="term" value="F:metal ion binding"/>
    <property type="evidence" value="ECO:0007669"/>
    <property type="project" value="TreeGrafter"/>
</dbReference>
<dbReference type="KEGG" id="cate:C2869_04465"/>
<dbReference type="SMART" id="SM01118">
    <property type="entry name" value="CYTH"/>
    <property type="match status" value="1"/>
</dbReference>
<dbReference type="PANTHER" id="PTHR39569:SF1">
    <property type="entry name" value="INORGANIC TRIPHOSPHATASE"/>
    <property type="match status" value="1"/>
</dbReference>
<dbReference type="InterPro" id="IPR023577">
    <property type="entry name" value="CYTH_domain"/>
</dbReference>
<reference evidence="3 4" key="1">
    <citation type="submission" date="2018-01" db="EMBL/GenBank/DDBJ databases">
        <title>Genome sequence of a Cantenovulum-like bacteria.</title>
        <authorList>
            <person name="Tan W.R."/>
            <person name="Lau N.-S."/>
            <person name="Go F."/>
            <person name="Amirul A.-A.A."/>
        </authorList>
    </citation>
    <scope>NUCLEOTIDE SEQUENCE [LARGE SCALE GENOMIC DNA]</scope>
    <source>
        <strain evidence="3 4">CCB-QB4</strain>
    </source>
</reference>
<feature type="domain" description="CHAD" evidence="2">
    <location>
        <begin position="226"/>
        <end position="493"/>
    </location>
</feature>
<dbReference type="EMBL" id="CP026604">
    <property type="protein sequence ID" value="AWB65736.1"/>
    <property type="molecule type" value="Genomic_DNA"/>
</dbReference>
<dbReference type="PANTHER" id="PTHR39569">
    <property type="entry name" value="INORGANIC TRIPHOSPHATASE"/>
    <property type="match status" value="1"/>
</dbReference>
<dbReference type="PROSITE" id="PS51708">
    <property type="entry name" value="CHAD"/>
    <property type="match status" value="1"/>
</dbReference>
<dbReference type="Proteomes" id="UP000244441">
    <property type="component" value="Chromosome"/>
</dbReference>
<evidence type="ECO:0000313" key="3">
    <source>
        <dbReference type="EMBL" id="AWB65736.1"/>
    </source>
</evidence>
<dbReference type="InterPro" id="IPR033469">
    <property type="entry name" value="CYTH-like_dom_sf"/>
</dbReference>